<proteinExistence type="predicted"/>
<gene>
    <name evidence="1" type="ORF">B0T15DRAFT_127802</name>
</gene>
<evidence type="ECO:0000313" key="1">
    <source>
        <dbReference type="EMBL" id="KAK3309049.1"/>
    </source>
</evidence>
<accession>A0AAJ0M4Z8</accession>
<sequence length="156" mass="17546">MLTRCHHIAFEHLHCRHLEPEDNAFFKTSSFQPSLLSWTLCFAGSLVACWTVPKEVLQQKALLHSTYKWHRLGSLLARISGPTISKSSTALEYRTPPLLRRSASLHKPPIAATHFRIRTGTLKQQLPSGLPFCAPPADHPSRQQLLVVRAPCNSLH</sequence>
<evidence type="ECO:0000313" key="2">
    <source>
        <dbReference type="Proteomes" id="UP001273166"/>
    </source>
</evidence>
<dbReference type="Proteomes" id="UP001273166">
    <property type="component" value="Unassembled WGS sequence"/>
</dbReference>
<comment type="caution">
    <text evidence="1">The sequence shown here is derived from an EMBL/GenBank/DDBJ whole genome shotgun (WGS) entry which is preliminary data.</text>
</comment>
<dbReference type="AlphaFoldDB" id="A0AAJ0M4Z8"/>
<organism evidence="1 2">
    <name type="scientific">Chaetomium strumarium</name>
    <dbReference type="NCBI Taxonomy" id="1170767"/>
    <lineage>
        <taxon>Eukaryota</taxon>
        <taxon>Fungi</taxon>
        <taxon>Dikarya</taxon>
        <taxon>Ascomycota</taxon>
        <taxon>Pezizomycotina</taxon>
        <taxon>Sordariomycetes</taxon>
        <taxon>Sordariomycetidae</taxon>
        <taxon>Sordariales</taxon>
        <taxon>Chaetomiaceae</taxon>
        <taxon>Chaetomium</taxon>
    </lineage>
</organism>
<keyword evidence="2" id="KW-1185">Reference proteome</keyword>
<protein>
    <submittedName>
        <fullName evidence="1">Uncharacterized protein</fullName>
    </submittedName>
</protein>
<dbReference type="EMBL" id="JAUDZG010000002">
    <property type="protein sequence ID" value="KAK3309049.1"/>
    <property type="molecule type" value="Genomic_DNA"/>
</dbReference>
<dbReference type="GeneID" id="87880541"/>
<reference evidence="1" key="2">
    <citation type="submission" date="2023-06" db="EMBL/GenBank/DDBJ databases">
        <authorList>
            <consortium name="Lawrence Berkeley National Laboratory"/>
            <person name="Mondo S.J."/>
            <person name="Hensen N."/>
            <person name="Bonometti L."/>
            <person name="Westerberg I."/>
            <person name="Brannstrom I.O."/>
            <person name="Guillou S."/>
            <person name="Cros-Aarteil S."/>
            <person name="Calhoun S."/>
            <person name="Haridas S."/>
            <person name="Kuo A."/>
            <person name="Pangilinan J."/>
            <person name="Riley R."/>
            <person name="Labutti K."/>
            <person name="Andreopoulos B."/>
            <person name="Lipzen A."/>
            <person name="Chen C."/>
            <person name="Yanf M."/>
            <person name="Daum C."/>
            <person name="Ng V."/>
            <person name="Clum A."/>
            <person name="Steindorff A."/>
            <person name="Ohm R."/>
            <person name="Martin F."/>
            <person name="Silar P."/>
            <person name="Natvig D."/>
            <person name="Lalanne C."/>
            <person name="Gautier V."/>
            <person name="Ament-Velasquez S.L."/>
            <person name="Kruys A."/>
            <person name="Hutchinson M.I."/>
            <person name="Powell A.J."/>
            <person name="Barry K."/>
            <person name="Miller A.N."/>
            <person name="Grigoriev I.V."/>
            <person name="Debuchy R."/>
            <person name="Gladieux P."/>
            <person name="Thoren M.H."/>
            <person name="Johannesson H."/>
        </authorList>
    </citation>
    <scope>NUCLEOTIDE SEQUENCE</scope>
    <source>
        <strain evidence="1">CBS 333.67</strain>
    </source>
</reference>
<dbReference type="RefSeq" id="XP_062724829.1">
    <property type="nucleotide sequence ID" value="XM_062861712.1"/>
</dbReference>
<name>A0AAJ0M4Z8_9PEZI</name>
<reference evidence="1" key="1">
    <citation type="journal article" date="2023" name="Mol. Phylogenet. Evol.">
        <title>Genome-scale phylogeny and comparative genomics of the fungal order Sordariales.</title>
        <authorList>
            <person name="Hensen N."/>
            <person name="Bonometti L."/>
            <person name="Westerberg I."/>
            <person name="Brannstrom I.O."/>
            <person name="Guillou S."/>
            <person name="Cros-Aarteil S."/>
            <person name="Calhoun S."/>
            <person name="Haridas S."/>
            <person name="Kuo A."/>
            <person name="Mondo S."/>
            <person name="Pangilinan J."/>
            <person name="Riley R."/>
            <person name="LaButti K."/>
            <person name="Andreopoulos B."/>
            <person name="Lipzen A."/>
            <person name="Chen C."/>
            <person name="Yan M."/>
            <person name="Daum C."/>
            <person name="Ng V."/>
            <person name="Clum A."/>
            <person name="Steindorff A."/>
            <person name="Ohm R.A."/>
            <person name="Martin F."/>
            <person name="Silar P."/>
            <person name="Natvig D.O."/>
            <person name="Lalanne C."/>
            <person name="Gautier V."/>
            <person name="Ament-Velasquez S.L."/>
            <person name="Kruys A."/>
            <person name="Hutchinson M.I."/>
            <person name="Powell A.J."/>
            <person name="Barry K."/>
            <person name="Miller A.N."/>
            <person name="Grigoriev I.V."/>
            <person name="Debuchy R."/>
            <person name="Gladieux P."/>
            <person name="Hiltunen Thoren M."/>
            <person name="Johannesson H."/>
        </authorList>
    </citation>
    <scope>NUCLEOTIDE SEQUENCE</scope>
    <source>
        <strain evidence="1">CBS 333.67</strain>
    </source>
</reference>